<dbReference type="InterPro" id="IPR029069">
    <property type="entry name" value="HotDog_dom_sf"/>
</dbReference>
<keyword evidence="4" id="KW-0413">Isomerase</keyword>
<dbReference type="InterPro" id="IPR003736">
    <property type="entry name" value="PAAI_dom"/>
</dbReference>
<dbReference type="SUPFAM" id="SSF54637">
    <property type="entry name" value="Thioesterase/thiol ester dehydrase-isomerase"/>
    <property type="match status" value="1"/>
</dbReference>
<dbReference type="GO" id="GO:0016853">
    <property type="term" value="F:isomerase activity"/>
    <property type="evidence" value="ECO:0007669"/>
    <property type="project" value="UniProtKB-KW"/>
</dbReference>
<dbReference type="Gene3D" id="3.10.129.10">
    <property type="entry name" value="Hotdog Thioesterase"/>
    <property type="match status" value="1"/>
</dbReference>
<evidence type="ECO:0000313" key="5">
    <source>
        <dbReference type="Proteomes" id="UP000070700"/>
    </source>
</evidence>
<organism evidence="4 5">
    <name type="scientific">Mollisia scopiformis</name>
    <name type="common">Conifer needle endophyte fungus</name>
    <name type="synonym">Phialocephala scopiformis</name>
    <dbReference type="NCBI Taxonomy" id="149040"/>
    <lineage>
        <taxon>Eukaryota</taxon>
        <taxon>Fungi</taxon>
        <taxon>Dikarya</taxon>
        <taxon>Ascomycota</taxon>
        <taxon>Pezizomycotina</taxon>
        <taxon>Leotiomycetes</taxon>
        <taxon>Helotiales</taxon>
        <taxon>Mollisiaceae</taxon>
        <taxon>Mollisia</taxon>
    </lineage>
</organism>
<dbReference type="GO" id="GO:0047617">
    <property type="term" value="F:fatty acyl-CoA hydrolase activity"/>
    <property type="evidence" value="ECO:0007669"/>
    <property type="project" value="InterPro"/>
</dbReference>
<dbReference type="EMBL" id="KQ947429">
    <property type="protein sequence ID" value="KUJ10270.1"/>
    <property type="molecule type" value="Genomic_DNA"/>
</dbReference>
<name>A0A132BCW3_MOLSC</name>
<dbReference type="OrthoDB" id="2831072at2759"/>
<dbReference type="PANTHER" id="PTHR21660:SF1">
    <property type="entry name" value="ACYL-COENZYME A THIOESTERASE 13"/>
    <property type="match status" value="1"/>
</dbReference>
<proteinExistence type="inferred from homology"/>
<dbReference type="NCBIfam" id="TIGR00369">
    <property type="entry name" value="unchar_dom_1"/>
    <property type="match status" value="1"/>
</dbReference>
<dbReference type="RefSeq" id="XP_018064625.1">
    <property type="nucleotide sequence ID" value="XM_018217846.1"/>
</dbReference>
<reference evidence="4 5" key="1">
    <citation type="submission" date="2015-10" db="EMBL/GenBank/DDBJ databases">
        <title>Full genome of DAOMC 229536 Phialocephala scopiformis, a fungal endophyte of spruce producing the potent anti-insectan compound rugulosin.</title>
        <authorList>
            <consortium name="DOE Joint Genome Institute"/>
            <person name="Walker A.K."/>
            <person name="Frasz S.L."/>
            <person name="Seifert K.A."/>
            <person name="Miller J.D."/>
            <person name="Mondo S.J."/>
            <person name="Labutti K."/>
            <person name="Lipzen A."/>
            <person name="Dockter R."/>
            <person name="Kennedy M."/>
            <person name="Grigoriev I.V."/>
            <person name="Spatafora J.W."/>
        </authorList>
    </citation>
    <scope>NUCLEOTIDE SEQUENCE [LARGE SCALE GENOMIC DNA]</scope>
    <source>
        <strain evidence="4 5">CBS 120377</strain>
    </source>
</reference>
<dbReference type="Pfam" id="PF03061">
    <property type="entry name" value="4HBT"/>
    <property type="match status" value="1"/>
</dbReference>
<sequence length="183" mass="19840">MTPKKTKVSMPGVAEGKELIGISIDDDVSSEDRVKGLFFDSLSEDIYQGWAASMFRSDLKLLSASKNPGKTVFRYVVKPEHCNRLGNLHGGCTSTIFDAATTTALAPIAEPGFWVYAGVSRTLNVTYIRPIPAGEAVLVESEVVHAGKRLCSLKGVMRRERDGAIMATCEHGKVSIDPEIPKI</sequence>
<evidence type="ECO:0000259" key="3">
    <source>
        <dbReference type="Pfam" id="PF03061"/>
    </source>
</evidence>
<gene>
    <name evidence="4" type="ORF">LY89DRAFT_710643</name>
</gene>
<dbReference type="CDD" id="cd03443">
    <property type="entry name" value="PaaI_thioesterase"/>
    <property type="match status" value="1"/>
</dbReference>
<comment type="similarity">
    <text evidence="1">Belongs to the thioesterase PaaI family.</text>
</comment>
<evidence type="ECO:0000256" key="1">
    <source>
        <dbReference type="ARBA" id="ARBA00008324"/>
    </source>
</evidence>
<protein>
    <submittedName>
        <fullName evidence="4">Thioesterase/thiol ester dehydrase-isomerase</fullName>
    </submittedName>
</protein>
<evidence type="ECO:0000313" key="4">
    <source>
        <dbReference type="EMBL" id="KUJ10270.1"/>
    </source>
</evidence>
<dbReference type="AlphaFoldDB" id="A0A132BCW3"/>
<accession>A0A132BCW3</accession>
<dbReference type="GeneID" id="28827572"/>
<feature type="domain" description="Thioesterase" evidence="3">
    <location>
        <begin position="86"/>
        <end position="163"/>
    </location>
</feature>
<dbReference type="InterPro" id="IPR006683">
    <property type="entry name" value="Thioestr_dom"/>
</dbReference>
<dbReference type="InParanoid" id="A0A132BCW3"/>
<dbReference type="Proteomes" id="UP000070700">
    <property type="component" value="Unassembled WGS sequence"/>
</dbReference>
<keyword evidence="2" id="KW-0378">Hydrolase</keyword>
<dbReference type="InterPro" id="IPR039298">
    <property type="entry name" value="ACOT13"/>
</dbReference>
<dbReference type="PANTHER" id="PTHR21660">
    <property type="entry name" value="THIOESTERASE SUPERFAMILY MEMBER-RELATED"/>
    <property type="match status" value="1"/>
</dbReference>
<keyword evidence="5" id="KW-1185">Reference proteome</keyword>
<dbReference type="KEGG" id="psco:LY89DRAFT_710643"/>
<evidence type="ECO:0000256" key="2">
    <source>
        <dbReference type="ARBA" id="ARBA00022801"/>
    </source>
</evidence>